<gene>
    <name evidence="1" type="ORF">G3436_24175</name>
</gene>
<dbReference type="RefSeq" id="WP_163950365.1">
    <property type="nucleotide sequence ID" value="NZ_JAAHBU010000450.1"/>
</dbReference>
<reference evidence="1 2" key="1">
    <citation type="submission" date="2020-02" db="EMBL/GenBank/DDBJ databases">
        <title>Broccoli isolated Pseudomonas sp.</title>
        <authorList>
            <person name="Fujikawa T."/>
            <person name="Sawada H."/>
        </authorList>
    </citation>
    <scope>NUCLEOTIDE SEQUENCE [LARGE SCALE GENOMIC DNA]</scope>
    <source>
        <strain evidence="1 2">MAFF212427</strain>
    </source>
</reference>
<dbReference type="Gene3D" id="3.30.420.40">
    <property type="match status" value="1"/>
</dbReference>
<dbReference type="Proteomes" id="UP000482634">
    <property type="component" value="Unassembled WGS sequence"/>
</dbReference>
<proteinExistence type="predicted"/>
<feature type="non-terminal residue" evidence="1">
    <location>
        <position position="111"/>
    </location>
</feature>
<name>A0A6B3NWH2_9PSED</name>
<organism evidence="1 2">
    <name type="scientific">Pseudomonas brassicae</name>
    <dbReference type="NCBI Taxonomy" id="2708063"/>
    <lineage>
        <taxon>Bacteria</taxon>
        <taxon>Pseudomonadati</taxon>
        <taxon>Pseudomonadota</taxon>
        <taxon>Gammaproteobacteria</taxon>
        <taxon>Pseudomonadales</taxon>
        <taxon>Pseudomonadaceae</taxon>
        <taxon>Pseudomonas</taxon>
    </lineage>
</organism>
<sequence>MFGRFGKDAGSLLGIDISPHGLRLLQRRRASGSPSAWAIAPLAAGVLHEGRVVDPEQLAHALRHALAHSGARGREAAVAVPAAAVLSKRLNVPAGLTQDALFAHLRVEAEA</sequence>
<keyword evidence="2" id="KW-1185">Reference proteome</keyword>
<dbReference type="EMBL" id="JAAHBU010000450">
    <property type="protein sequence ID" value="NER66386.1"/>
    <property type="molecule type" value="Genomic_DNA"/>
</dbReference>
<evidence type="ECO:0000313" key="1">
    <source>
        <dbReference type="EMBL" id="NER66386.1"/>
    </source>
</evidence>
<accession>A0A6B3NWH2</accession>
<dbReference type="AlphaFoldDB" id="A0A6B3NWH2"/>
<dbReference type="InterPro" id="IPR005883">
    <property type="entry name" value="PilM"/>
</dbReference>
<protein>
    <submittedName>
        <fullName evidence="1">Pilus assembly protein PilM</fullName>
    </submittedName>
</protein>
<comment type="caution">
    <text evidence="1">The sequence shown here is derived from an EMBL/GenBank/DDBJ whole genome shotgun (WGS) entry which is preliminary data.</text>
</comment>
<dbReference type="Pfam" id="PF11104">
    <property type="entry name" value="PilM_2"/>
    <property type="match status" value="1"/>
</dbReference>
<evidence type="ECO:0000313" key="2">
    <source>
        <dbReference type="Proteomes" id="UP000482634"/>
    </source>
</evidence>